<evidence type="ECO:0000256" key="1">
    <source>
        <dbReference type="SAM" id="SignalP"/>
    </source>
</evidence>
<protein>
    <submittedName>
        <fullName evidence="2">Uncharacterized protein</fullName>
    </submittedName>
</protein>
<reference evidence="2 3" key="1">
    <citation type="submission" date="2022-12" db="EMBL/GenBank/DDBJ databases">
        <title>Chromosome-level genome of Tegillarca granosa.</title>
        <authorList>
            <person name="Kim J."/>
        </authorList>
    </citation>
    <scope>NUCLEOTIDE SEQUENCE [LARGE SCALE GENOMIC DNA]</scope>
    <source>
        <strain evidence="2">Teg-2019</strain>
        <tissue evidence="2">Adductor muscle</tissue>
    </source>
</reference>
<sequence>MVLDILFGICFCIQMSHSMTLIPETAVLVSMIDILGDQIMVKTTNLLHVLMFAFRYDGYNFIFKLKTRQYKYTFFFFVIVVVGFGSKI</sequence>
<keyword evidence="3" id="KW-1185">Reference proteome</keyword>
<keyword evidence="1" id="KW-0732">Signal</keyword>
<feature type="signal peptide" evidence="1">
    <location>
        <begin position="1"/>
        <end position="18"/>
    </location>
</feature>
<name>A0ABQ9F1R4_TEGGR</name>
<dbReference type="EMBL" id="JARBDR010000496">
    <property type="protein sequence ID" value="KAJ8311329.1"/>
    <property type="molecule type" value="Genomic_DNA"/>
</dbReference>
<comment type="caution">
    <text evidence="2">The sequence shown here is derived from an EMBL/GenBank/DDBJ whole genome shotgun (WGS) entry which is preliminary data.</text>
</comment>
<proteinExistence type="predicted"/>
<evidence type="ECO:0000313" key="2">
    <source>
        <dbReference type="EMBL" id="KAJ8311329.1"/>
    </source>
</evidence>
<dbReference type="Proteomes" id="UP001217089">
    <property type="component" value="Unassembled WGS sequence"/>
</dbReference>
<gene>
    <name evidence="2" type="ORF">KUTeg_010684</name>
</gene>
<feature type="chain" id="PRO_5045986092" evidence="1">
    <location>
        <begin position="19"/>
        <end position="88"/>
    </location>
</feature>
<accession>A0ABQ9F1R4</accession>
<organism evidence="2 3">
    <name type="scientific">Tegillarca granosa</name>
    <name type="common">Malaysian cockle</name>
    <name type="synonym">Anadara granosa</name>
    <dbReference type="NCBI Taxonomy" id="220873"/>
    <lineage>
        <taxon>Eukaryota</taxon>
        <taxon>Metazoa</taxon>
        <taxon>Spiralia</taxon>
        <taxon>Lophotrochozoa</taxon>
        <taxon>Mollusca</taxon>
        <taxon>Bivalvia</taxon>
        <taxon>Autobranchia</taxon>
        <taxon>Pteriomorphia</taxon>
        <taxon>Arcoida</taxon>
        <taxon>Arcoidea</taxon>
        <taxon>Arcidae</taxon>
        <taxon>Tegillarca</taxon>
    </lineage>
</organism>
<evidence type="ECO:0000313" key="3">
    <source>
        <dbReference type="Proteomes" id="UP001217089"/>
    </source>
</evidence>